<dbReference type="HOGENOM" id="CLU_2540503_0_0_0"/>
<keyword evidence="3" id="KW-1185">Reference proteome</keyword>
<name>F0SRL9_RUBBR</name>
<reference evidence="3" key="1">
    <citation type="submission" date="2011-02" db="EMBL/GenBank/DDBJ databases">
        <title>The complete genome of Planctomyces brasiliensis DSM 5305.</title>
        <authorList>
            <person name="Lucas S."/>
            <person name="Copeland A."/>
            <person name="Lapidus A."/>
            <person name="Bruce D."/>
            <person name="Goodwin L."/>
            <person name="Pitluck S."/>
            <person name="Kyrpides N."/>
            <person name="Mavromatis K."/>
            <person name="Pagani I."/>
            <person name="Ivanova N."/>
            <person name="Ovchinnikova G."/>
            <person name="Lu M."/>
            <person name="Detter J.C."/>
            <person name="Han C."/>
            <person name="Land M."/>
            <person name="Hauser L."/>
            <person name="Markowitz V."/>
            <person name="Cheng J.-F."/>
            <person name="Hugenholtz P."/>
            <person name="Woyke T."/>
            <person name="Wu D."/>
            <person name="Tindall B."/>
            <person name="Pomrenke H.G."/>
            <person name="Brambilla E."/>
            <person name="Klenk H.-P."/>
            <person name="Eisen J.A."/>
        </authorList>
    </citation>
    <scope>NUCLEOTIDE SEQUENCE [LARGE SCALE GENOMIC DNA]</scope>
    <source>
        <strain evidence="3">ATCC 49424 / DSM 5305 / JCM 21570 / NBRC 103401 / IFAM 1448</strain>
    </source>
</reference>
<sequence>MPACGPAADRSIEIIRVLYIRYGLRESDFRPGMWGRHVGAVMKISEHCTFSVERHKKQPTQDVRPGLPKDSAPALLSSDEFTN</sequence>
<evidence type="ECO:0000313" key="3">
    <source>
        <dbReference type="Proteomes" id="UP000006860"/>
    </source>
</evidence>
<feature type="region of interest" description="Disordered" evidence="1">
    <location>
        <begin position="53"/>
        <end position="83"/>
    </location>
</feature>
<organism evidence="2 3">
    <name type="scientific">Rubinisphaera brasiliensis (strain ATCC 49424 / DSM 5305 / JCM 21570 / IAM 15109 / NBRC 103401 / IFAM 1448)</name>
    <name type="common">Planctomyces brasiliensis</name>
    <dbReference type="NCBI Taxonomy" id="756272"/>
    <lineage>
        <taxon>Bacteria</taxon>
        <taxon>Pseudomonadati</taxon>
        <taxon>Planctomycetota</taxon>
        <taxon>Planctomycetia</taxon>
        <taxon>Planctomycetales</taxon>
        <taxon>Planctomycetaceae</taxon>
        <taxon>Rubinisphaera</taxon>
    </lineage>
</organism>
<gene>
    <name evidence="2" type="ordered locus">Plabr_1531</name>
</gene>
<dbReference type="EMBL" id="CP002546">
    <property type="protein sequence ID" value="ADY59142.1"/>
    <property type="molecule type" value="Genomic_DNA"/>
</dbReference>
<evidence type="ECO:0000256" key="1">
    <source>
        <dbReference type="SAM" id="MobiDB-lite"/>
    </source>
</evidence>
<dbReference type="Proteomes" id="UP000006860">
    <property type="component" value="Chromosome"/>
</dbReference>
<evidence type="ECO:0000313" key="2">
    <source>
        <dbReference type="EMBL" id="ADY59142.1"/>
    </source>
</evidence>
<dbReference type="AlphaFoldDB" id="F0SRL9"/>
<accession>F0SRL9</accession>
<protein>
    <submittedName>
        <fullName evidence="2">Uncharacterized protein</fullName>
    </submittedName>
</protein>
<dbReference type="KEGG" id="pbs:Plabr_1531"/>
<proteinExistence type="predicted"/>